<dbReference type="SUPFAM" id="SSF161111">
    <property type="entry name" value="Cation efflux protein transmembrane domain-like"/>
    <property type="match status" value="1"/>
</dbReference>
<dbReference type="Gene3D" id="1.20.1510.10">
    <property type="entry name" value="Cation efflux protein transmembrane domain"/>
    <property type="match status" value="1"/>
</dbReference>
<gene>
    <name evidence="8" type="ORF">RVY80_09395</name>
</gene>
<protein>
    <submittedName>
        <fullName evidence="8">Cation transporter</fullName>
    </submittedName>
</protein>
<feature type="transmembrane region" description="Helical" evidence="6">
    <location>
        <begin position="79"/>
        <end position="98"/>
    </location>
</feature>
<organism evidence="8 9">
    <name type="scientific">Veillonella absiana</name>
    <dbReference type="NCBI Taxonomy" id="3079305"/>
    <lineage>
        <taxon>Bacteria</taxon>
        <taxon>Bacillati</taxon>
        <taxon>Bacillota</taxon>
        <taxon>Negativicutes</taxon>
        <taxon>Veillonellales</taxon>
        <taxon>Veillonellaceae</taxon>
        <taxon>Veillonella</taxon>
    </lineage>
</organism>
<dbReference type="Proteomes" id="UP001272515">
    <property type="component" value="Unassembled WGS sequence"/>
</dbReference>
<feature type="transmembrane region" description="Helical" evidence="6">
    <location>
        <begin position="110"/>
        <end position="133"/>
    </location>
</feature>
<keyword evidence="3 6" id="KW-0812">Transmembrane</keyword>
<keyword evidence="2" id="KW-0813">Transport</keyword>
<dbReference type="PANTHER" id="PTHR43840:SF15">
    <property type="entry name" value="MITOCHONDRIAL METAL TRANSPORTER 1-RELATED"/>
    <property type="match status" value="1"/>
</dbReference>
<reference evidence="8 9" key="1">
    <citation type="submission" date="2023-10" db="EMBL/GenBank/DDBJ databases">
        <title>Veillonella sp. nov., isolated from a pig farm feces dump.</title>
        <authorList>
            <person name="Chang Y.-H."/>
        </authorList>
    </citation>
    <scope>NUCLEOTIDE SEQUENCE [LARGE SCALE GENOMIC DNA]</scope>
    <source>
        <strain evidence="8 9">YH-vei2233</strain>
    </source>
</reference>
<keyword evidence="4 6" id="KW-1133">Transmembrane helix</keyword>
<evidence type="ECO:0000256" key="3">
    <source>
        <dbReference type="ARBA" id="ARBA00022692"/>
    </source>
</evidence>
<comment type="caution">
    <text evidence="8">The sequence shown here is derived from an EMBL/GenBank/DDBJ whole genome shotgun (WGS) entry which is preliminary data.</text>
</comment>
<dbReference type="EMBL" id="JAWJZB010000011">
    <property type="protein sequence ID" value="MDV5089035.1"/>
    <property type="molecule type" value="Genomic_DNA"/>
</dbReference>
<dbReference type="InterPro" id="IPR027469">
    <property type="entry name" value="Cation_efflux_TMD_sf"/>
</dbReference>
<evidence type="ECO:0000256" key="4">
    <source>
        <dbReference type="ARBA" id="ARBA00022989"/>
    </source>
</evidence>
<name>A0ABU3ZAW8_9FIRM</name>
<evidence type="ECO:0000256" key="2">
    <source>
        <dbReference type="ARBA" id="ARBA00022448"/>
    </source>
</evidence>
<evidence type="ECO:0000256" key="1">
    <source>
        <dbReference type="ARBA" id="ARBA00004141"/>
    </source>
</evidence>
<feature type="domain" description="Cation efflux protein transmembrane" evidence="7">
    <location>
        <begin position="16"/>
        <end position="213"/>
    </location>
</feature>
<feature type="transmembrane region" description="Helical" evidence="6">
    <location>
        <begin position="153"/>
        <end position="172"/>
    </location>
</feature>
<proteinExistence type="predicted"/>
<dbReference type="PANTHER" id="PTHR43840">
    <property type="entry name" value="MITOCHONDRIAL METAL TRANSPORTER 1-RELATED"/>
    <property type="match status" value="1"/>
</dbReference>
<dbReference type="RefSeq" id="WP_317330399.1">
    <property type="nucleotide sequence ID" value="NZ_JAWJZA010000012.1"/>
</dbReference>
<dbReference type="InterPro" id="IPR058533">
    <property type="entry name" value="Cation_efflux_TM"/>
</dbReference>
<keyword evidence="5 6" id="KW-0472">Membrane</keyword>
<sequence>MLDKKGLEQRLLMQSAGLMGLLAISGTIMGIITGSSAILLDGMTAFIGVIIKMMMIGTSKLIAHETSKRFQFGYFQFEPLVLVLEGSFTLLIVIYALSSGITDLLAGGRIINVGLAIGYALFFTLADTFYIIYVRRINKKLKSNLVKFDNMSWSVDVMLEAAILVSFLLAWGLSFTDWAPYARYIDPVVLIVLSIQMLPTSLKILIPSLKQILGVAPKLYHNRIQIVMGDFMKRYKFEDYVSSVQAYGNVKIIEIDILIPTDYPEQSIESFDRIRNEIDDAIGGPASEKWLTITFTATKRWMAKDYLLEEEEDLFV</sequence>
<comment type="subcellular location">
    <subcellularLocation>
        <location evidence="1">Membrane</location>
        <topology evidence="1">Multi-pass membrane protein</topology>
    </subcellularLocation>
</comment>
<evidence type="ECO:0000313" key="9">
    <source>
        <dbReference type="Proteomes" id="UP001272515"/>
    </source>
</evidence>
<evidence type="ECO:0000256" key="6">
    <source>
        <dbReference type="SAM" id="Phobius"/>
    </source>
</evidence>
<evidence type="ECO:0000313" key="8">
    <source>
        <dbReference type="EMBL" id="MDV5089035.1"/>
    </source>
</evidence>
<dbReference type="InterPro" id="IPR050291">
    <property type="entry name" value="CDF_Transporter"/>
</dbReference>
<keyword evidence="9" id="KW-1185">Reference proteome</keyword>
<feature type="transmembrane region" description="Helical" evidence="6">
    <location>
        <begin position="12"/>
        <end position="32"/>
    </location>
</feature>
<accession>A0ABU3ZAW8</accession>
<dbReference type="Pfam" id="PF01545">
    <property type="entry name" value="Cation_efflux"/>
    <property type="match status" value="1"/>
</dbReference>
<evidence type="ECO:0000259" key="7">
    <source>
        <dbReference type="Pfam" id="PF01545"/>
    </source>
</evidence>
<evidence type="ECO:0000256" key="5">
    <source>
        <dbReference type="ARBA" id="ARBA00023136"/>
    </source>
</evidence>
<feature type="transmembrane region" description="Helical" evidence="6">
    <location>
        <begin position="38"/>
        <end position="58"/>
    </location>
</feature>